<sequence length="275" mass="29384">MRWVRPYAGYIFDIDGTLVRGSQVLPGARELVDELRRDRRPFAVMSNNPLVPAAAHAARLTELGLDVRTEDVQTSVTALLTHLRVQPRGPVYVIGEPPLVEALHEAGIPQSDDPDRIACVVAAFDRTFDYAKWTTAFRAIRRGAELIATNADATYPTADGEIPDCGGIIAALETSTGHPVSLVLGKPSGSFLDAVLARMALPREQVLIVGDRLGTDIPMGAEHGVDTALVLSGVTTRDALASSAFQPTYVCEGVDELRPGRTPVPPDGRVSGGSR</sequence>
<evidence type="ECO:0000313" key="3">
    <source>
        <dbReference type="Proteomes" id="UP000291469"/>
    </source>
</evidence>
<name>A0A411YC79_9ACTN</name>
<evidence type="ECO:0000256" key="1">
    <source>
        <dbReference type="SAM" id="MobiDB-lite"/>
    </source>
</evidence>
<dbReference type="RefSeq" id="WP_131153759.1">
    <property type="nucleotide sequence ID" value="NZ_CP036402.1"/>
</dbReference>
<dbReference type="PANTHER" id="PTHR19288">
    <property type="entry name" value="4-NITROPHENYLPHOSPHATASE-RELATED"/>
    <property type="match status" value="1"/>
</dbReference>
<dbReference type="EMBL" id="CP036402">
    <property type="protein sequence ID" value="QBI18762.1"/>
    <property type="molecule type" value="Genomic_DNA"/>
</dbReference>
<gene>
    <name evidence="2" type="ORF">ER308_03820</name>
</gene>
<dbReference type="Proteomes" id="UP000291469">
    <property type="component" value="Chromosome"/>
</dbReference>
<dbReference type="InterPro" id="IPR036412">
    <property type="entry name" value="HAD-like_sf"/>
</dbReference>
<feature type="region of interest" description="Disordered" evidence="1">
    <location>
        <begin position="256"/>
        <end position="275"/>
    </location>
</feature>
<dbReference type="PANTHER" id="PTHR19288:SF46">
    <property type="entry name" value="HALOACID DEHALOGENASE-LIKE HYDROLASE DOMAIN-CONTAINING PROTEIN 2"/>
    <property type="match status" value="1"/>
</dbReference>
<dbReference type="KEGG" id="erz:ER308_03820"/>
<dbReference type="Pfam" id="PF13242">
    <property type="entry name" value="Hydrolase_like"/>
    <property type="match status" value="1"/>
</dbReference>
<dbReference type="NCBIfam" id="TIGR01460">
    <property type="entry name" value="HAD-SF-IIA"/>
    <property type="match status" value="1"/>
</dbReference>
<protein>
    <submittedName>
        <fullName evidence="2">HAD-IIA family hydrolase</fullName>
    </submittedName>
</protein>
<dbReference type="SUPFAM" id="SSF56784">
    <property type="entry name" value="HAD-like"/>
    <property type="match status" value="1"/>
</dbReference>
<proteinExistence type="predicted"/>
<accession>A0A411YC79</accession>
<keyword evidence="3" id="KW-1185">Reference proteome</keyword>
<dbReference type="OrthoDB" id="9810449at2"/>
<organism evidence="2 3">
    <name type="scientific">Egibacter rhizosphaerae</name>
    <dbReference type="NCBI Taxonomy" id="1670831"/>
    <lineage>
        <taxon>Bacteria</taxon>
        <taxon>Bacillati</taxon>
        <taxon>Actinomycetota</taxon>
        <taxon>Nitriliruptoria</taxon>
        <taxon>Egibacterales</taxon>
        <taxon>Egibacteraceae</taxon>
        <taxon>Egibacter</taxon>
    </lineage>
</organism>
<dbReference type="Gene3D" id="3.40.50.1000">
    <property type="entry name" value="HAD superfamily/HAD-like"/>
    <property type="match status" value="2"/>
</dbReference>
<dbReference type="Pfam" id="PF13344">
    <property type="entry name" value="Hydrolase_6"/>
    <property type="match status" value="1"/>
</dbReference>
<dbReference type="AlphaFoldDB" id="A0A411YC79"/>
<reference evidence="2 3" key="1">
    <citation type="submission" date="2019-01" db="EMBL/GenBank/DDBJ databases">
        <title>Egibacter rhizosphaerae EGI 80759T.</title>
        <authorList>
            <person name="Chen D.-D."/>
            <person name="Tian Y."/>
            <person name="Jiao J.-Y."/>
            <person name="Zhang X.-T."/>
            <person name="Zhang Y.-G."/>
            <person name="Zhang Y."/>
            <person name="Xiao M."/>
            <person name="Shu W.-S."/>
            <person name="Li W.-J."/>
        </authorList>
    </citation>
    <scope>NUCLEOTIDE SEQUENCE [LARGE SCALE GENOMIC DNA]</scope>
    <source>
        <strain evidence="2 3">EGI 80759</strain>
    </source>
</reference>
<keyword evidence="2" id="KW-0378">Hydrolase</keyword>
<dbReference type="GO" id="GO:0016791">
    <property type="term" value="F:phosphatase activity"/>
    <property type="evidence" value="ECO:0007669"/>
    <property type="project" value="TreeGrafter"/>
</dbReference>
<dbReference type="InterPro" id="IPR023214">
    <property type="entry name" value="HAD_sf"/>
</dbReference>
<dbReference type="GO" id="GO:0005737">
    <property type="term" value="C:cytoplasm"/>
    <property type="evidence" value="ECO:0007669"/>
    <property type="project" value="TreeGrafter"/>
</dbReference>
<evidence type="ECO:0000313" key="2">
    <source>
        <dbReference type="EMBL" id="QBI18762.1"/>
    </source>
</evidence>
<dbReference type="InterPro" id="IPR006357">
    <property type="entry name" value="HAD-SF_hydro_IIA"/>
</dbReference>